<feature type="compositionally biased region" description="Low complexity" evidence="1">
    <location>
        <begin position="335"/>
        <end position="346"/>
    </location>
</feature>
<feature type="region of interest" description="Disordered" evidence="1">
    <location>
        <begin position="1"/>
        <end position="23"/>
    </location>
</feature>
<feature type="compositionally biased region" description="Pro residues" evidence="1">
    <location>
        <begin position="207"/>
        <end position="225"/>
    </location>
</feature>
<dbReference type="AlphaFoldDB" id="A0A0L0SJQ6"/>
<dbReference type="VEuPathDB" id="FungiDB:AMAG_18905"/>
<keyword evidence="3" id="KW-1185">Reference proteome</keyword>
<feature type="compositionally biased region" description="Low complexity" evidence="1">
    <location>
        <begin position="307"/>
        <end position="325"/>
    </location>
</feature>
<evidence type="ECO:0000256" key="1">
    <source>
        <dbReference type="SAM" id="MobiDB-lite"/>
    </source>
</evidence>
<name>A0A0L0SJQ6_ALLM3</name>
<proteinExistence type="predicted"/>
<protein>
    <submittedName>
        <fullName evidence="2">Uncharacterized protein</fullName>
    </submittedName>
</protein>
<accession>A0A0L0SJQ6</accession>
<reference evidence="3" key="2">
    <citation type="submission" date="2009-11" db="EMBL/GenBank/DDBJ databases">
        <title>The Genome Sequence of Allomyces macrogynus strain ATCC 38327.</title>
        <authorList>
            <consortium name="The Broad Institute Genome Sequencing Platform"/>
            <person name="Russ C."/>
            <person name="Cuomo C."/>
            <person name="Shea T."/>
            <person name="Young S.K."/>
            <person name="Zeng Q."/>
            <person name="Koehrsen M."/>
            <person name="Haas B."/>
            <person name="Borodovsky M."/>
            <person name="Guigo R."/>
            <person name="Alvarado L."/>
            <person name="Berlin A."/>
            <person name="Borenstein D."/>
            <person name="Chen Z."/>
            <person name="Engels R."/>
            <person name="Freedman E."/>
            <person name="Gellesch M."/>
            <person name="Goldberg J."/>
            <person name="Griggs A."/>
            <person name="Gujja S."/>
            <person name="Heiman D."/>
            <person name="Hepburn T."/>
            <person name="Howarth C."/>
            <person name="Jen D."/>
            <person name="Larson L."/>
            <person name="Lewis B."/>
            <person name="Mehta T."/>
            <person name="Park D."/>
            <person name="Pearson M."/>
            <person name="Roberts A."/>
            <person name="Saif S."/>
            <person name="Shenoy N."/>
            <person name="Sisk P."/>
            <person name="Stolte C."/>
            <person name="Sykes S."/>
            <person name="Walk T."/>
            <person name="White J."/>
            <person name="Yandava C."/>
            <person name="Burger G."/>
            <person name="Gray M.W."/>
            <person name="Holland P.W.H."/>
            <person name="King N."/>
            <person name="Lang F.B.F."/>
            <person name="Roger A.J."/>
            <person name="Ruiz-Trillo I."/>
            <person name="Lander E."/>
            <person name="Nusbaum C."/>
        </authorList>
    </citation>
    <scope>NUCLEOTIDE SEQUENCE [LARGE SCALE GENOMIC DNA]</scope>
    <source>
        <strain evidence="3">ATCC 38327</strain>
    </source>
</reference>
<dbReference type="PANTHER" id="PTHR45725">
    <property type="entry name" value="FORMIN HOMOLOGY 2 FAMILY MEMBER"/>
    <property type="match status" value="1"/>
</dbReference>
<dbReference type="OrthoDB" id="10524028at2759"/>
<dbReference type="PANTHER" id="PTHR45725:SF18">
    <property type="entry name" value="ORC1-LIKE AAA ATPASE DOMAIN-CONTAINING PROTEIN"/>
    <property type="match status" value="1"/>
</dbReference>
<feature type="compositionally biased region" description="Basic and acidic residues" evidence="1">
    <location>
        <begin position="236"/>
        <end position="250"/>
    </location>
</feature>
<evidence type="ECO:0000313" key="2">
    <source>
        <dbReference type="EMBL" id="KNE62716.1"/>
    </source>
</evidence>
<dbReference type="InterPro" id="IPR051425">
    <property type="entry name" value="Formin_Homology"/>
</dbReference>
<feature type="region of interest" description="Disordered" evidence="1">
    <location>
        <begin position="377"/>
        <end position="403"/>
    </location>
</feature>
<sequence length="403" mass="41821">MTGANSQARSASTTTLTPPPPPRYVQYAYTVRGGTPLARTWSVAGLPHHNRTLLVPIASIIETLLAPGVPMIDDSRITDVATQLAANSLHMLAGSDRLAYLKWTRERQLAQLQGATSLFRRDEVGHAKPPTLRVPPHTGGAVTVVAVEDVGKVVDAVRRAEPRRSAEAEEDVIADVPVELRRFDAVHLVDPAARQWATATLGTVFNPDPPPPPAPAPPALLPTPPAAAAAAAAPRTEPDRDDRTSGRKDADDADREPAPSGSDVAPAFPTSPRGMGAQFSAADHSSPPHAMAARPTTVLDVLDQRGAAPSSSSSITAAAVATPPTWARPPPPIPSARSPTPTPALACSAPALASDRLASPQMPALAFSAPSASGLLDDSPVLYVSDDPSPSAAGNRWPDATGE</sequence>
<gene>
    <name evidence="2" type="ORF">AMAG_18905</name>
</gene>
<feature type="compositionally biased region" description="Polar residues" evidence="1">
    <location>
        <begin position="1"/>
        <end position="12"/>
    </location>
</feature>
<dbReference type="Proteomes" id="UP000054350">
    <property type="component" value="Unassembled WGS sequence"/>
</dbReference>
<dbReference type="EMBL" id="GG745340">
    <property type="protein sequence ID" value="KNE62716.1"/>
    <property type="molecule type" value="Genomic_DNA"/>
</dbReference>
<evidence type="ECO:0000313" key="3">
    <source>
        <dbReference type="Proteomes" id="UP000054350"/>
    </source>
</evidence>
<reference evidence="2 3" key="1">
    <citation type="submission" date="2009-11" db="EMBL/GenBank/DDBJ databases">
        <title>Annotation of Allomyces macrogynus ATCC 38327.</title>
        <authorList>
            <consortium name="The Broad Institute Genome Sequencing Platform"/>
            <person name="Russ C."/>
            <person name="Cuomo C."/>
            <person name="Burger G."/>
            <person name="Gray M.W."/>
            <person name="Holland P.W.H."/>
            <person name="King N."/>
            <person name="Lang F.B.F."/>
            <person name="Roger A.J."/>
            <person name="Ruiz-Trillo I."/>
            <person name="Young S.K."/>
            <person name="Zeng Q."/>
            <person name="Gargeya S."/>
            <person name="Fitzgerald M."/>
            <person name="Haas B."/>
            <person name="Abouelleil A."/>
            <person name="Alvarado L."/>
            <person name="Arachchi H.M."/>
            <person name="Berlin A."/>
            <person name="Chapman S.B."/>
            <person name="Gearin G."/>
            <person name="Goldberg J."/>
            <person name="Griggs A."/>
            <person name="Gujja S."/>
            <person name="Hansen M."/>
            <person name="Heiman D."/>
            <person name="Howarth C."/>
            <person name="Larimer J."/>
            <person name="Lui A."/>
            <person name="MacDonald P.J.P."/>
            <person name="McCowen C."/>
            <person name="Montmayeur A."/>
            <person name="Murphy C."/>
            <person name="Neiman D."/>
            <person name="Pearson M."/>
            <person name="Priest M."/>
            <person name="Roberts A."/>
            <person name="Saif S."/>
            <person name="Shea T."/>
            <person name="Sisk P."/>
            <person name="Stolte C."/>
            <person name="Sykes S."/>
            <person name="Wortman J."/>
            <person name="Nusbaum C."/>
            <person name="Birren B."/>
        </authorList>
    </citation>
    <scope>NUCLEOTIDE SEQUENCE [LARGE SCALE GENOMIC DNA]</scope>
    <source>
        <strain evidence="2 3">ATCC 38327</strain>
    </source>
</reference>
<organism evidence="2 3">
    <name type="scientific">Allomyces macrogynus (strain ATCC 38327)</name>
    <name type="common">Allomyces javanicus var. macrogynus</name>
    <dbReference type="NCBI Taxonomy" id="578462"/>
    <lineage>
        <taxon>Eukaryota</taxon>
        <taxon>Fungi</taxon>
        <taxon>Fungi incertae sedis</taxon>
        <taxon>Blastocladiomycota</taxon>
        <taxon>Blastocladiomycetes</taxon>
        <taxon>Blastocladiales</taxon>
        <taxon>Blastocladiaceae</taxon>
        <taxon>Allomyces</taxon>
    </lineage>
</organism>
<feature type="region of interest" description="Disordered" evidence="1">
    <location>
        <begin position="202"/>
        <end position="346"/>
    </location>
</feature>